<evidence type="ECO:0000256" key="5">
    <source>
        <dbReference type="ARBA" id="ARBA00022970"/>
    </source>
</evidence>
<keyword evidence="7 9" id="KW-0472">Membrane</keyword>
<evidence type="ECO:0000256" key="7">
    <source>
        <dbReference type="ARBA" id="ARBA00023136"/>
    </source>
</evidence>
<comment type="caution">
    <text evidence="10">The sequence shown here is derived from an EMBL/GenBank/DDBJ whole genome shotgun (WGS) entry which is preliminary data.</text>
</comment>
<organism evidence="10 11">
    <name type="scientific">Fraserbacteria sp. (strain RBG_16_55_9)</name>
    <dbReference type="NCBI Taxonomy" id="1817864"/>
    <lineage>
        <taxon>Bacteria</taxon>
        <taxon>Candidatus Fraseribacteriota</taxon>
    </lineage>
</organism>
<evidence type="ECO:0000256" key="9">
    <source>
        <dbReference type="SAM" id="Phobius"/>
    </source>
</evidence>
<feature type="transmembrane region" description="Helical" evidence="9">
    <location>
        <begin position="105"/>
        <end position="128"/>
    </location>
</feature>
<feature type="transmembrane region" description="Helical" evidence="9">
    <location>
        <begin position="43"/>
        <end position="61"/>
    </location>
</feature>
<proteinExistence type="inferred from homology"/>
<dbReference type="AlphaFoldDB" id="A0A1F5UTD1"/>
<evidence type="ECO:0000313" key="10">
    <source>
        <dbReference type="EMBL" id="OGF54413.1"/>
    </source>
</evidence>
<keyword evidence="4 9" id="KW-0812">Transmembrane</keyword>
<keyword evidence="3" id="KW-1003">Cell membrane</keyword>
<sequence length="292" mass="31320">MLTTALDLAIGGIFLSSLYVLVAVGISLLYGVSQTINLAHGDFMIVGAYLAFMLITALGVVPTWTLIVVPILMGLLGLALYRAGGFSRILTRPISRGDREFTTMIMTFALAWVTSNLLAWIFTANVQAYPAPAGQLIIGDLVVPIRKLMTIVIAWPLIGVLGFMVKTTRIGLSIRCVFDDSEASKLMGIDVNRVHSIIFFLALLTAGLGGALFSMNFAFSPYLGTEFTILGIVVTIIGGIGSIKGALVGGLIVGLSESFVMFFISPLLKIAFIYTLFIAILLVRPVGLFRSM</sequence>
<dbReference type="GO" id="GO:0006865">
    <property type="term" value="P:amino acid transport"/>
    <property type="evidence" value="ECO:0007669"/>
    <property type="project" value="UniProtKB-KW"/>
</dbReference>
<evidence type="ECO:0000313" key="11">
    <source>
        <dbReference type="Proteomes" id="UP000179157"/>
    </source>
</evidence>
<feature type="transmembrane region" description="Helical" evidence="9">
    <location>
        <begin position="194"/>
        <end position="215"/>
    </location>
</feature>
<dbReference type="GO" id="GO:0005886">
    <property type="term" value="C:plasma membrane"/>
    <property type="evidence" value="ECO:0007669"/>
    <property type="project" value="UniProtKB-SubCell"/>
</dbReference>
<keyword evidence="6 9" id="KW-1133">Transmembrane helix</keyword>
<dbReference type="EMBL" id="MFGX01000082">
    <property type="protein sequence ID" value="OGF54413.1"/>
    <property type="molecule type" value="Genomic_DNA"/>
</dbReference>
<evidence type="ECO:0000256" key="2">
    <source>
        <dbReference type="ARBA" id="ARBA00022448"/>
    </source>
</evidence>
<protein>
    <recommendedName>
        <fullName evidence="12">Branched-chain amino acid ABC transporter permease</fullName>
    </recommendedName>
</protein>
<dbReference type="PANTHER" id="PTHR11795:SF445">
    <property type="entry name" value="AMINO ACID ABC TRANSPORTER PERMEASE PROTEIN"/>
    <property type="match status" value="1"/>
</dbReference>
<comment type="subcellular location">
    <subcellularLocation>
        <location evidence="1">Cell membrane</location>
        <topology evidence="1">Multi-pass membrane protein</topology>
    </subcellularLocation>
</comment>
<evidence type="ECO:0000256" key="8">
    <source>
        <dbReference type="ARBA" id="ARBA00037998"/>
    </source>
</evidence>
<evidence type="ECO:0000256" key="1">
    <source>
        <dbReference type="ARBA" id="ARBA00004651"/>
    </source>
</evidence>
<dbReference type="Pfam" id="PF02653">
    <property type="entry name" value="BPD_transp_2"/>
    <property type="match status" value="1"/>
</dbReference>
<dbReference type="Proteomes" id="UP000179157">
    <property type="component" value="Unassembled WGS sequence"/>
</dbReference>
<dbReference type="GO" id="GO:0022857">
    <property type="term" value="F:transmembrane transporter activity"/>
    <property type="evidence" value="ECO:0007669"/>
    <property type="project" value="InterPro"/>
</dbReference>
<dbReference type="InterPro" id="IPR052157">
    <property type="entry name" value="BCAA_transport_permease"/>
</dbReference>
<dbReference type="STRING" id="1817864.A2Z21_00315"/>
<evidence type="ECO:0000256" key="3">
    <source>
        <dbReference type="ARBA" id="ARBA00022475"/>
    </source>
</evidence>
<evidence type="ECO:0000256" key="4">
    <source>
        <dbReference type="ARBA" id="ARBA00022692"/>
    </source>
</evidence>
<reference evidence="10 11" key="1">
    <citation type="journal article" date="2016" name="Nat. Commun.">
        <title>Thousands of microbial genomes shed light on interconnected biogeochemical processes in an aquifer system.</title>
        <authorList>
            <person name="Anantharaman K."/>
            <person name="Brown C.T."/>
            <person name="Hug L.A."/>
            <person name="Sharon I."/>
            <person name="Castelle C.J."/>
            <person name="Probst A.J."/>
            <person name="Thomas B.C."/>
            <person name="Singh A."/>
            <person name="Wilkins M.J."/>
            <person name="Karaoz U."/>
            <person name="Brodie E.L."/>
            <person name="Williams K.H."/>
            <person name="Hubbard S.S."/>
            <person name="Banfield J.F."/>
        </authorList>
    </citation>
    <scope>NUCLEOTIDE SEQUENCE [LARGE SCALE GENOMIC DNA]</scope>
    <source>
        <strain evidence="11">RBG_16_55_9</strain>
    </source>
</reference>
<comment type="similarity">
    <text evidence="8">Belongs to the binding-protein-dependent transport system permease family. LivHM subfamily.</text>
</comment>
<dbReference type="CDD" id="cd06582">
    <property type="entry name" value="TM_PBP1_LivH_like"/>
    <property type="match status" value="1"/>
</dbReference>
<feature type="transmembrane region" description="Helical" evidence="9">
    <location>
        <begin position="6"/>
        <end position="31"/>
    </location>
</feature>
<evidence type="ECO:0000256" key="6">
    <source>
        <dbReference type="ARBA" id="ARBA00022989"/>
    </source>
</evidence>
<dbReference type="PANTHER" id="PTHR11795">
    <property type="entry name" value="BRANCHED-CHAIN AMINO ACID TRANSPORT SYSTEM PERMEASE PROTEIN LIVH"/>
    <property type="match status" value="1"/>
</dbReference>
<keyword evidence="2" id="KW-0813">Transport</keyword>
<accession>A0A1F5UTD1</accession>
<name>A0A1F5UTD1_FRAXR</name>
<evidence type="ECO:0008006" key="12">
    <source>
        <dbReference type="Google" id="ProtNLM"/>
    </source>
</evidence>
<keyword evidence="5" id="KW-0029">Amino-acid transport</keyword>
<feature type="transmembrane region" description="Helical" evidence="9">
    <location>
        <begin position="259"/>
        <end position="283"/>
    </location>
</feature>
<dbReference type="InterPro" id="IPR001851">
    <property type="entry name" value="ABC_transp_permease"/>
</dbReference>
<feature type="transmembrane region" description="Helical" evidence="9">
    <location>
        <begin position="67"/>
        <end position="84"/>
    </location>
</feature>
<feature type="transmembrane region" description="Helical" evidence="9">
    <location>
        <begin position="148"/>
        <end position="165"/>
    </location>
</feature>
<feature type="transmembrane region" description="Helical" evidence="9">
    <location>
        <begin position="227"/>
        <end position="247"/>
    </location>
</feature>
<gene>
    <name evidence="10" type="ORF">A2Z21_00315</name>
</gene>